<dbReference type="Proteomes" id="UP000245119">
    <property type="component" value="Linkage Group LG3"/>
</dbReference>
<dbReference type="Pfam" id="PF24066">
    <property type="entry name" value="Hisat_C"/>
    <property type="match status" value="1"/>
</dbReference>
<evidence type="ECO:0000313" key="3">
    <source>
        <dbReference type="EMBL" id="PVD33833.1"/>
    </source>
</evidence>
<dbReference type="AlphaFoldDB" id="A0A2T7PK83"/>
<dbReference type="InterPro" id="IPR016181">
    <property type="entry name" value="Acyl_CoA_acyltransferase"/>
</dbReference>
<dbReference type="OMA" id="SHICKIG"/>
<dbReference type="SUPFAM" id="SSF55729">
    <property type="entry name" value="Acyl-CoA N-acyltransferases (Nat)"/>
    <property type="match status" value="1"/>
</dbReference>
<organism evidence="3 4">
    <name type="scientific">Pomacea canaliculata</name>
    <name type="common">Golden apple snail</name>
    <dbReference type="NCBI Taxonomy" id="400727"/>
    <lineage>
        <taxon>Eukaryota</taxon>
        <taxon>Metazoa</taxon>
        <taxon>Spiralia</taxon>
        <taxon>Lophotrochozoa</taxon>
        <taxon>Mollusca</taxon>
        <taxon>Gastropoda</taxon>
        <taxon>Caenogastropoda</taxon>
        <taxon>Architaenioglossa</taxon>
        <taxon>Ampullarioidea</taxon>
        <taxon>Ampullariidae</taxon>
        <taxon>Pomacea</taxon>
    </lineage>
</organism>
<evidence type="ECO:0000313" key="4">
    <source>
        <dbReference type="Proteomes" id="UP000245119"/>
    </source>
</evidence>
<protein>
    <recommendedName>
        <fullName evidence="2">Histidine N-acetyltransferase C-terminal domain-containing protein</fullName>
    </recommendedName>
</protein>
<keyword evidence="4" id="KW-1185">Reference proteome</keyword>
<dbReference type="EMBL" id="PZQS01000003">
    <property type="protein sequence ID" value="PVD33833.1"/>
    <property type="molecule type" value="Genomic_DNA"/>
</dbReference>
<accession>A0A2T7PK83</accession>
<gene>
    <name evidence="3" type="ORF">C0Q70_05094</name>
</gene>
<proteinExistence type="predicted"/>
<name>A0A2T7PK83_POMCA</name>
<comment type="caution">
    <text evidence="3">The sequence shown here is derived from an EMBL/GenBank/DDBJ whole genome shotgun (WGS) entry which is preliminary data.</text>
</comment>
<feature type="domain" description="Histidine N-acetyltransferase C-terminal" evidence="2">
    <location>
        <begin position="181"/>
        <end position="296"/>
    </location>
</feature>
<dbReference type="PANTHER" id="PTHR47403">
    <property type="entry name" value="LOC100145250 PROTEIN"/>
    <property type="match status" value="1"/>
</dbReference>
<evidence type="ECO:0000259" key="2">
    <source>
        <dbReference type="Pfam" id="PF24066"/>
    </source>
</evidence>
<feature type="region of interest" description="Disordered" evidence="1">
    <location>
        <begin position="1"/>
        <end position="24"/>
    </location>
</feature>
<sequence length="343" mass="38378">MTTASSMKEDRGECYTPPQCPAPRSETEEQRVCLATLEDRDPVIAIDRDIFHGRDFLPAIYPSLVQGQGVYSHICKIGNRVVSFTSVEIVDGGQTVVTSGGRVSPDCRGSGVYGRFIKQVLQNYTSLPGIRYLAFTTNNINMDANGAKILKTHKLILEKEIFTVDVDGSAMDSSISEESLPGVRSLTEEDIRRLLSADPGQLRHLFPEERIVLGWKPFRLMVSNLHHLLTYSSSPRLFLASIAGNEDVISTPLLSCGSFYPCKLGVCYMLDMFGNGNTQQLLTHFEWHVRQLHGIVGKSNALFSVFFSRSVEGEMKLMRENHPFIHDVQHPPYNKLVVLEQEL</sequence>
<reference evidence="3 4" key="1">
    <citation type="submission" date="2018-04" db="EMBL/GenBank/DDBJ databases">
        <title>The genome of golden apple snail Pomacea canaliculata provides insight into stress tolerance and invasive adaptation.</title>
        <authorList>
            <person name="Liu C."/>
            <person name="Liu B."/>
            <person name="Ren Y."/>
            <person name="Zhang Y."/>
            <person name="Wang H."/>
            <person name="Li S."/>
            <person name="Jiang F."/>
            <person name="Yin L."/>
            <person name="Zhang G."/>
            <person name="Qian W."/>
            <person name="Fan W."/>
        </authorList>
    </citation>
    <scope>NUCLEOTIDE SEQUENCE [LARGE SCALE GENOMIC DNA]</scope>
    <source>
        <strain evidence="3">SZHN2017</strain>
        <tissue evidence="3">Muscle</tissue>
    </source>
</reference>
<dbReference type="PANTHER" id="PTHR47403:SF6">
    <property type="entry name" value="N-ACETYLTRANSFERASE DOMAIN-CONTAINING PROTEIN"/>
    <property type="match status" value="1"/>
</dbReference>
<dbReference type="InterPro" id="IPR056483">
    <property type="entry name" value="Hisat_C"/>
</dbReference>
<dbReference type="OrthoDB" id="6086192at2759"/>
<evidence type="ECO:0000256" key="1">
    <source>
        <dbReference type="SAM" id="MobiDB-lite"/>
    </source>
</evidence>